<accession>A0ABU9BWL0</accession>
<keyword evidence="1" id="KW-0732">Signal</keyword>
<evidence type="ECO:0000256" key="1">
    <source>
        <dbReference type="SAM" id="SignalP"/>
    </source>
</evidence>
<dbReference type="EMBL" id="JBBUTG010000016">
    <property type="protein sequence ID" value="MEK8033509.1"/>
    <property type="molecule type" value="Genomic_DNA"/>
</dbReference>
<evidence type="ECO:0008006" key="4">
    <source>
        <dbReference type="Google" id="ProtNLM"/>
    </source>
</evidence>
<keyword evidence="3" id="KW-1185">Reference proteome</keyword>
<evidence type="ECO:0000313" key="2">
    <source>
        <dbReference type="EMBL" id="MEK8033509.1"/>
    </source>
</evidence>
<protein>
    <recommendedName>
        <fullName evidence="4">Twin-arginine translocation signal domain-containing protein</fullName>
    </recommendedName>
</protein>
<reference evidence="2 3" key="1">
    <citation type="submission" date="2024-04" db="EMBL/GenBank/DDBJ databases">
        <title>Novel species of the genus Ideonella isolated from streams.</title>
        <authorList>
            <person name="Lu H."/>
        </authorList>
    </citation>
    <scope>NUCLEOTIDE SEQUENCE [LARGE SCALE GENOMIC DNA]</scope>
    <source>
        <strain evidence="2 3">DXS29W</strain>
    </source>
</reference>
<gene>
    <name evidence="2" type="ORF">AACH06_22030</name>
</gene>
<comment type="caution">
    <text evidence="2">The sequence shown here is derived from an EMBL/GenBank/DDBJ whole genome shotgun (WGS) entry which is preliminary data.</text>
</comment>
<organism evidence="2 3">
    <name type="scientific">Ideonella lacteola</name>
    <dbReference type="NCBI Taxonomy" id="2984193"/>
    <lineage>
        <taxon>Bacteria</taxon>
        <taxon>Pseudomonadati</taxon>
        <taxon>Pseudomonadota</taxon>
        <taxon>Betaproteobacteria</taxon>
        <taxon>Burkholderiales</taxon>
        <taxon>Sphaerotilaceae</taxon>
        <taxon>Ideonella</taxon>
    </lineage>
</organism>
<proteinExistence type="predicted"/>
<dbReference type="Proteomes" id="UP001371218">
    <property type="component" value="Unassembled WGS sequence"/>
</dbReference>
<dbReference type="InterPro" id="IPR006311">
    <property type="entry name" value="TAT_signal"/>
</dbReference>
<evidence type="ECO:0000313" key="3">
    <source>
        <dbReference type="Proteomes" id="UP001371218"/>
    </source>
</evidence>
<dbReference type="RefSeq" id="WP_341427929.1">
    <property type="nucleotide sequence ID" value="NZ_JBBUTG010000016.1"/>
</dbReference>
<sequence length="333" mass="35762">MTHRRTFLAAAAAAAALAAPLVSARTPGASRRAVPQGQPNEHFVPGGTRGIQRGMFTYTATDHIEEYDVIRLPEADCLYMIPLTKRVFDESNGAKFATSGDGTVTILKDDLYHLTTNMDWPAQPRGSGQDGYDVDMRKLMIMRARVGVKPPPYVQGQVTAIKDTRPFDRLAANDLPGSSAPKSLRSSFEWEPGAVQPGSMVYIDLQLPAGSFVPTVGDLVRVSHSSLADDLLGAKNVGLQISARMVGPGVARVLIENRYGERKVNVPRGSMNVLVESAVASAGNNNDAWCYLNSGPVMLQAGEKIFVAARTGTPGDFLQITDGSFLRVSNMVA</sequence>
<name>A0ABU9BWL0_9BURK</name>
<feature type="chain" id="PRO_5046591922" description="Twin-arginine translocation signal domain-containing protein" evidence="1">
    <location>
        <begin position="25"/>
        <end position="333"/>
    </location>
</feature>
<feature type="signal peptide" evidence="1">
    <location>
        <begin position="1"/>
        <end position="24"/>
    </location>
</feature>
<dbReference type="PROSITE" id="PS51318">
    <property type="entry name" value="TAT"/>
    <property type="match status" value="1"/>
</dbReference>